<feature type="non-terminal residue" evidence="2">
    <location>
        <position position="484"/>
    </location>
</feature>
<dbReference type="EMBL" id="CAJOBA010006249">
    <property type="protein sequence ID" value="CAF3767775.1"/>
    <property type="molecule type" value="Genomic_DNA"/>
</dbReference>
<accession>A0A814W6G1</accession>
<evidence type="ECO:0000313" key="2">
    <source>
        <dbReference type="EMBL" id="CAF1197913.1"/>
    </source>
</evidence>
<dbReference type="EMBL" id="CAJOBC010008461">
    <property type="protein sequence ID" value="CAF3962275.1"/>
    <property type="molecule type" value="Genomic_DNA"/>
</dbReference>
<dbReference type="Proteomes" id="UP000682733">
    <property type="component" value="Unassembled WGS sequence"/>
</dbReference>
<evidence type="ECO:0000313" key="5">
    <source>
        <dbReference type="Proteomes" id="UP000663829"/>
    </source>
</evidence>
<reference evidence="2" key="1">
    <citation type="submission" date="2021-02" db="EMBL/GenBank/DDBJ databases">
        <authorList>
            <person name="Nowell W R."/>
        </authorList>
    </citation>
    <scope>NUCLEOTIDE SEQUENCE</scope>
</reference>
<evidence type="ECO:0000313" key="4">
    <source>
        <dbReference type="EMBL" id="CAF3962275.1"/>
    </source>
</evidence>
<protein>
    <submittedName>
        <fullName evidence="2">Uncharacterized protein</fullName>
    </submittedName>
</protein>
<name>A0A814W6G1_9BILA</name>
<dbReference type="AlphaFoldDB" id="A0A814W6G1"/>
<dbReference type="EMBL" id="CAJNOK010006244">
    <property type="protein sequence ID" value="CAF0998231.1"/>
    <property type="molecule type" value="Genomic_DNA"/>
</dbReference>
<dbReference type="OrthoDB" id="10068372at2759"/>
<dbReference type="Proteomes" id="UP000681722">
    <property type="component" value="Unassembled WGS sequence"/>
</dbReference>
<dbReference type="Proteomes" id="UP000663829">
    <property type="component" value="Unassembled WGS sequence"/>
</dbReference>
<organism evidence="2 5">
    <name type="scientific">Didymodactylos carnosus</name>
    <dbReference type="NCBI Taxonomy" id="1234261"/>
    <lineage>
        <taxon>Eukaryota</taxon>
        <taxon>Metazoa</taxon>
        <taxon>Spiralia</taxon>
        <taxon>Gnathifera</taxon>
        <taxon>Rotifera</taxon>
        <taxon>Eurotatoria</taxon>
        <taxon>Bdelloidea</taxon>
        <taxon>Philodinida</taxon>
        <taxon>Philodinidae</taxon>
        <taxon>Didymodactylos</taxon>
    </lineage>
</organism>
<dbReference type="Proteomes" id="UP000677228">
    <property type="component" value="Unassembled WGS sequence"/>
</dbReference>
<dbReference type="EMBL" id="CAJNOQ010008461">
    <property type="protein sequence ID" value="CAF1197913.1"/>
    <property type="molecule type" value="Genomic_DNA"/>
</dbReference>
<sequence>TEDSNLFIPSIKWQKIDTWLKSVPKLNMLATVNFNFWDKRQKCVIHNDQPMVSTIKDDETVVELVQNDDIVTVIFHYETRSYATDTLKCTLIIDLLNNEQMESELHMTKTTLDNLVLVCDNKDNDDQELKILEDQDDFEQPVEAFLSLNSKQERIVNFCIAIVLSVIEYGQESIKIQQVYNQQATMKDVLKLETDEYLANTETMEVIDPNICYSNILPPNKTKFFRLKQSQTCLVSLENPKDEKLLKIEQNNVRTTQYVKRFIQYSILEHVYQQFNLSDDQYLLFDTDFIPAKNTQLCALLTNSSMMTTDLQEIAISFTVINQNYKATVIVKNKDGDERKFSCSKLLTIQRLCQISCLLFNENVEYYRLDFDHCNTDETDTLDDLDDNDAIEFEFEFVCIATVKCSIEFDGKTLEYPCHLKTRIDDLFQKATGQFKIVQNSSTYSFFIIDKDDEYSQIDLNDSIEDFLDNENSTTLQFRIKETK</sequence>
<evidence type="ECO:0000313" key="3">
    <source>
        <dbReference type="EMBL" id="CAF3767775.1"/>
    </source>
</evidence>
<gene>
    <name evidence="2" type="ORF">GPM918_LOCUS23564</name>
    <name evidence="1" type="ORF">OVA965_LOCUS14424</name>
    <name evidence="4" type="ORF">SRO942_LOCUS23561</name>
    <name evidence="3" type="ORF">TMI583_LOCUS14426</name>
</gene>
<evidence type="ECO:0000313" key="1">
    <source>
        <dbReference type="EMBL" id="CAF0998231.1"/>
    </source>
</evidence>
<proteinExistence type="predicted"/>
<comment type="caution">
    <text evidence="2">The sequence shown here is derived from an EMBL/GenBank/DDBJ whole genome shotgun (WGS) entry which is preliminary data.</text>
</comment>
<keyword evidence="5" id="KW-1185">Reference proteome</keyword>